<feature type="compositionally biased region" description="Polar residues" evidence="1">
    <location>
        <begin position="21"/>
        <end position="41"/>
    </location>
</feature>
<reference evidence="2" key="1">
    <citation type="journal article" name="BMC Genomics">
        <title>Long-read sequencing and de novo genome assembly of marine medaka (Oryzias melastigma).</title>
        <authorList>
            <person name="Liang P."/>
            <person name="Saqib H.S.A."/>
            <person name="Ni X."/>
            <person name="Shen Y."/>
        </authorList>
    </citation>
    <scope>NUCLEOTIDE SEQUENCE</scope>
    <source>
        <strain evidence="2">Bigg-433</strain>
    </source>
</reference>
<feature type="compositionally biased region" description="Low complexity" evidence="1">
    <location>
        <begin position="1"/>
        <end position="14"/>
    </location>
</feature>
<evidence type="ECO:0000256" key="1">
    <source>
        <dbReference type="SAM" id="MobiDB-lite"/>
    </source>
</evidence>
<feature type="region of interest" description="Disordered" evidence="1">
    <location>
        <begin position="1"/>
        <end position="41"/>
    </location>
</feature>
<accession>A0A834CBF9</accession>
<dbReference type="EMBL" id="WKFB01000416">
    <property type="protein sequence ID" value="KAF6723750.1"/>
    <property type="molecule type" value="Genomic_DNA"/>
</dbReference>
<comment type="caution">
    <text evidence="2">The sequence shown here is derived from an EMBL/GenBank/DDBJ whole genome shotgun (WGS) entry which is preliminary data.</text>
</comment>
<name>A0A834CBF9_ORYME</name>
<protein>
    <submittedName>
        <fullName evidence="2">Uncharacterized protein</fullName>
    </submittedName>
</protein>
<dbReference type="AlphaFoldDB" id="A0A834CBF9"/>
<gene>
    <name evidence="2" type="ORF">FQA47_018736</name>
</gene>
<evidence type="ECO:0000313" key="3">
    <source>
        <dbReference type="Proteomes" id="UP000646548"/>
    </source>
</evidence>
<evidence type="ECO:0000313" key="2">
    <source>
        <dbReference type="EMBL" id="KAF6723750.1"/>
    </source>
</evidence>
<dbReference type="Proteomes" id="UP000646548">
    <property type="component" value="Unassembled WGS sequence"/>
</dbReference>
<organism evidence="2 3">
    <name type="scientific">Oryzias melastigma</name>
    <name type="common">Marine medaka</name>
    <dbReference type="NCBI Taxonomy" id="30732"/>
    <lineage>
        <taxon>Eukaryota</taxon>
        <taxon>Metazoa</taxon>
        <taxon>Chordata</taxon>
        <taxon>Craniata</taxon>
        <taxon>Vertebrata</taxon>
        <taxon>Euteleostomi</taxon>
        <taxon>Actinopterygii</taxon>
        <taxon>Neopterygii</taxon>
        <taxon>Teleostei</taxon>
        <taxon>Neoteleostei</taxon>
        <taxon>Acanthomorphata</taxon>
        <taxon>Ovalentaria</taxon>
        <taxon>Atherinomorphae</taxon>
        <taxon>Beloniformes</taxon>
        <taxon>Adrianichthyidae</taxon>
        <taxon>Oryziinae</taxon>
        <taxon>Oryzias</taxon>
    </lineage>
</organism>
<sequence>MLEAVRGVGRAGRAQRCRGPPSSTSAMTQHRWPSSPSKGLQTLTCKKQTGEAYSESQRFLAMQVYDAEEQLQFNLRGQSNQTNEQPCSQPSECGMKSCLALSTLISRPVEEQGLIVQVGRGHFVMFLVTYQ</sequence>
<proteinExistence type="predicted"/>